<feature type="transmembrane region" description="Helical" evidence="2">
    <location>
        <begin position="119"/>
        <end position="140"/>
    </location>
</feature>
<keyword evidence="2" id="KW-0812">Transmembrane</keyword>
<feature type="transmembrane region" description="Helical" evidence="2">
    <location>
        <begin position="92"/>
        <end position="113"/>
    </location>
</feature>
<feature type="region of interest" description="Disordered" evidence="1">
    <location>
        <begin position="305"/>
        <end position="337"/>
    </location>
</feature>
<name>A0A853ENL0_9ACTO</name>
<keyword evidence="2" id="KW-1133">Transmembrane helix</keyword>
<sequence>MSSSPSPYASSSDPVATPPSGLDLAPRGRRWDHILTALAGVALCPAALALIGMSATAAAEGHPLRAALLLLGLVALCLPACLLFAARSSVGLLAAGLSALAVQVAILLAPGHAATLPAAWARTLVSCGAALLAGGLWLGAAWGMRLARRGGHLQGRSAFRLTRADKEIGTTPAPPPSRRPDHLLSLPWVLAALGAAFPLLYRSYAEVSSPGVPTGLGAYASVLTAFVLLIIAAASTGRSSLGARAGGVAIIVLVLPALADPTLAWYRPLVRLVPHGPGPAVIIAVGLMLLTSGWGAHMARRQGRSHELADLRSGPTRLSGRAGSHYGEHTQGGTREH</sequence>
<feature type="transmembrane region" description="Helical" evidence="2">
    <location>
        <begin position="279"/>
        <end position="296"/>
    </location>
</feature>
<dbReference type="EMBL" id="JACBXV010000199">
    <property type="protein sequence ID" value="NYS70060.1"/>
    <property type="molecule type" value="Genomic_DNA"/>
</dbReference>
<proteinExistence type="predicted"/>
<feature type="region of interest" description="Disordered" evidence="1">
    <location>
        <begin position="1"/>
        <end position="24"/>
    </location>
</feature>
<feature type="transmembrane region" description="Helical" evidence="2">
    <location>
        <begin position="183"/>
        <end position="204"/>
    </location>
</feature>
<protein>
    <submittedName>
        <fullName evidence="3">Uncharacterized protein</fullName>
    </submittedName>
</protein>
<dbReference type="AlphaFoldDB" id="A0A853ENL0"/>
<evidence type="ECO:0000313" key="3">
    <source>
        <dbReference type="EMBL" id="NYS70060.1"/>
    </source>
</evidence>
<evidence type="ECO:0000256" key="1">
    <source>
        <dbReference type="SAM" id="MobiDB-lite"/>
    </source>
</evidence>
<feature type="transmembrane region" description="Helical" evidence="2">
    <location>
        <begin position="64"/>
        <end position="85"/>
    </location>
</feature>
<evidence type="ECO:0000256" key="2">
    <source>
        <dbReference type="SAM" id="Phobius"/>
    </source>
</evidence>
<gene>
    <name evidence="3" type="ORF">HZZ05_11185</name>
</gene>
<organism evidence="3 4">
    <name type="scientific">Actinomyces bowdenii</name>
    <dbReference type="NCBI Taxonomy" id="131109"/>
    <lineage>
        <taxon>Bacteria</taxon>
        <taxon>Bacillati</taxon>
        <taxon>Actinomycetota</taxon>
        <taxon>Actinomycetes</taxon>
        <taxon>Actinomycetales</taxon>
        <taxon>Actinomycetaceae</taxon>
        <taxon>Actinomyces</taxon>
    </lineage>
</organism>
<feature type="transmembrane region" description="Helical" evidence="2">
    <location>
        <begin position="216"/>
        <end position="234"/>
    </location>
</feature>
<feature type="transmembrane region" description="Helical" evidence="2">
    <location>
        <begin position="241"/>
        <end position="259"/>
    </location>
</feature>
<comment type="caution">
    <text evidence="3">The sequence shown here is derived from an EMBL/GenBank/DDBJ whole genome shotgun (WGS) entry which is preliminary data.</text>
</comment>
<keyword evidence="2" id="KW-0472">Membrane</keyword>
<feature type="transmembrane region" description="Helical" evidence="2">
    <location>
        <begin position="34"/>
        <end position="58"/>
    </location>
</feature>
<dbReference type="RefSeq" id="WP_179901308.1">
    <property type="nucleotide sequence ID" value="NZ_JACBXV010000199.1"/>
</dbReference>
<feature type="compositionally biased region" description="Low complexity" evidence="1">
    <location>
        <begin position="1"/>
        <end position="14"/>
    </location>
</feature>
<reference evidence="3 4" key="1">
    <citation type="submission" date="2020-07" db="EMBL/GenBank/DDBJ databases">
        <title>MOT database genomes.</title>
        <authorList>
            <person name="Joseph S."/>
            <person name="Aduse-Opoku J."/>
            <person name="Hashim A."/>
            <person name="Wade W."/>
            <person name="Curtis M."/>
        </authorList>
    </citation>
    <scope>NUCLEOTIDE SEQUENCE [LARGE SCALE GENOMIC DNA]</scope>
    <source>
        <strain evidence="3 4">WMus004</strain>
    </source>
</reference>
<evidence type="ECO:0000313" key="4">
    <source>
        <dbReference type="Proteomes" id="UP000572528"/>
    </source>
</evidence>
<dbReference type="Proteomes" id="UP000572528">
    <property type="component" value="Unassembled WGS sequence"/>
</dbReference>
<accession>A0A853ENL0</accession>